<dbReference type="AlphaFoldDB" id="A0A916VKC4"/>
<evidence type="ECO:0000313" key="2">
    <source>
        <dbReference type="EMBL" id="GFZ84545.1"/>
    </source>
</evidence>
<dbReference type="RefSeq" id="WP_068811373.1">
    <property type="nucleotide sequence ID" value="NZ_BMIY01000018.1"/>
</dbReference>
<name>A0A916VKC4_9GAMM</name>
<evidence type="ECO:0008006" key="4">
    <source>
        <dbReference type="Google" id="ProtNLM"/>
    </source>
</evidence>
<evidence type="ECO:0000256" key="1">
    <source>
        <dbReference type="SAM" id="SignalP"/>
    </source>
</evidence>
<feature type="signal peptide" evidence="1">
    <location>
        <begin position="1"/>
        <end position="34"/>
    </location>
</feature>
<gene>
    <name evidence="2" type="ORF">GCM10011403_30050</name>
</gene>
<reference evidence="2" key="1">
    <citation type="journal article" date="2014" name="Int. J. Syst. Evol. Microbiol.">
        <title>Complete genome sequence of Corynebacterium casei LMG S-19264T (=DSM 44701T), isolated from a smear-ripened cheese.</title>
        <authorList>
            <consortium name="US DOE Joint Genome Institute (JGI-PGF)"/>
            <person name="Walter F."/>
            <person name="Albersmeier A."/>
            <person name="Kalinowski J."/>
            <person name="Ruckert C."/>
        </authorList>
    </citation>
    <scope>NUCLEOTIDE SEQUENCE</scope>
    <source>
        <strain evidence="2">CGMCC 1.15425</strain>
    </source>
</reference>
<dbReference type="Proteomes" id="UP000627715">
    <property type="component" value="Unassembled WGS sequence"/>
</dbReference>
<protein>
    <recommendedName>
        <fullName evidence="4">Sporulation stage II protein D amidase enhancer LytB N-terminal domain-containing protein</fullName>
    </recommendedName>
</protein>
<proteinExistence type="predicted"/>
<organism evidence="2 3">
    <name type="scientific">Pseudohongiella nitratireducens</name>
    <dbReference type="NCBI Taxonomy" id="1768907"/>
    <lineage>
        <taxon>Bacteria</taxon>
        <taxon>Pseudomonadati</taxon>
        <taxon>Pseudomonadota</taxon>
        <taxon>Gammaproteobacteria</taxon>
        <taxon>Pseudomonadales</taxon>
        <taxon>Pseudohongiellaceae</taxon>
        <taxon>Pseudohongiella</taxon>
    </lineage>
</organism>
<evidence type="ECO:0000313" key="3">
    <source>
        <dbReference type="Proteomes" id="UP000627715"/>
    </source>
</evidence>
<dbReference type="EMBL" id="BMIY01000018">
    <property type="protein sequence ID" value="GFZ84545.1"/>
    <property type="molecule type" value="Genomic_DNA"/>
</dbReference>
<feature type="chain" id="PRO_5037780343" description="Sporulation stage II protein D amidase enhancer LytB N-terminal domain-containing protein" evidence="1">
    <location>
        <begin position="35"/>
        <end position="367"/>
    </location>
</feature>
<reference evidence="2" key="2">
    <citation type="submission" date="2020-09" db="EMBL/GenBank/DDBJ databases">
        <authorList>
            <person name="Sun Q."/>
            <person name="Zhou Y."/>
        </authorList>
    </citation>
    <scope>NUCLEOTIDE SEQUENCE</scope>
    <source>
        <strain evidence="2">CGMCC 1.15425</strain>
    </source>
</reference>
<comment type="caution">
    <text evidence="2">The sequence shown here is derived from an EMBL/GenBank/DDBJ whole genome shotgun (WGS) entry which is preliminary data.</text>
</comment>
<keyword evidence="3" id="KW-1185">Reference proteome</keyword>
<sequence length="367" mass="41185">MSPNFFERQYSLRQAARKCLAVILLLLPVAELSAESVEVEIDGIQVTLDYPSQVKAGENFSVTASLLNTTESHELVSVSWGQSITGSHASSYRIFEKAVDNNEFFSRVMLKPGGSSEVHLREFYYEAENLFSGDMLINKSFLSVSKVGFNNTRSRVSLDPIKIVITHEGDMSDYAVFEAPVREPLQRIDISGEEEDSWIIYDPNTGYEWLPLSRFQDKLFLSVLGDFEPEGALEEYRVANSDEVKQLFLNHIYSSGVPLPEYALFARSVFFHGYESERQQLMPVAQSFHELFGITNSVRRPEHSSDSLSGFIIGTSEVPNAFLEASVSVYLDRGFGSFYLGTSNTGASGANDFFMRNGIWVLKEAKQ</sequence>
<keyword evidence="1" id="KW-0732">Signal</keyword>
<accession>A0A916VKC4</accession>